<keyword evidence="3" id="KW-1185">Reference proteome</keyword>
<dbReference type="Proteomes" id="UP001632038">
    <property type="component" value="Unassembled WGS sequence"/>
</dbReference>
<comment type="caution">
    <text evidence="2">The sequence shown here is derived from an EMBL/GenBank/DDBJ whole genome shotgun (WGS) entry which is preliminary data.</text>
</comment>
<protein>
    <submittedName>
        <fullName evidence="2">Uncharacterized protein</fullName>
    </submittedName>
</protein>
<dbReference type="PANTHER" id="PTHR33641:SF16">
    <property type="entry name" value="AVR9_CF-9 RAPIDLY ELICITED PROTEIN"/>
    <property type="match status" value="1"/>
</dbReference>
<name>A0ABD3EHF7_9LAMI</name>
<gene>
    <name evidence="2" type="ORF">CASFOL_003402</name>
</gene>
<dbReference type="EMBL" id="JAVIJP010000005">
    <property type="protein sequence ID" value="KAL3653721.1"/>
    <property type="molecule type" value="Genomic_DNA"/>
</dbReference>
<evidence type="ECO:0000313" key="3">
    <source>
        <dbReference type="Proteomes" id="UP001632038"/>
    </source>
</evidence>
<evidence type="ECO:0000313" key="2">
    <source>
        <dbReference type="EMBL" id="KAL3653721.1"/>
    </source>
</evidence>
<accession>A0ABD3EHF7</accession>
<feature type="region of interest" description="Disordered" evidence="1">
    <location>
        <begin position="24"/>
        <end position="44"/>
    </location>
</feature>
<evidence type="ECO:0000256" key="1">
    <source>
        <dbReference type="SAM" id="MobiDB-lite"/>
    </source>
</evidence>
<proteinExistence type="predicted"/>
<reference evidence="3" key="1">
    <citation type="journal article" date="2024" name="IScience">
        <title>Strigolactones Initiate the Formation of Haustorium-like Structures in Castilleja.</title>
        <authorList>
            <person name="Buerger M."/>
            <person name="Peterson D."/>
            <person name="Chory J."/>
        </authorList>
    </citation>
    <scope>NUCLEOTIDE SEQUENCE [LARGE SCALE GENOMIC DNA]</scope>
</reference>
<dbReference type="PANTHER" id="PTHR33641">
    <property type="entry name" value="OS06G0133500 PROTEIN"/>
    <property type="match status" value="1"/>
</dbReference>
<dbReference type="AlphaFoldDB" id="A0ABD3EHF7"/>
<organism evidence="2 3">
    <name type="scientific">Castilleja foliolosa</name>
    <dbReference type="NCBI Taxonomy" id="1961234"/>
    <lineage>
        <taxon>Eukaryota</taxon>
        <taxon>Viridiplantae</taxon>
        <taxon>Streptophyta</taxon>
        <taxon>Embryophyta</taxon>
        <taxon>Tracheophyta</taxon>
        <taxon>Spermatophyta</taxon>
        <taxon>Magnoliopsida</taxon>
        <taxon>eudicotyledons</taxon>
        <taxon>Gunneridae</taxon>
        <taxon>Pentapetalae</taxon>
        <taxon>asterids</taxon>
        <taxon>lamiids</taxon>
        <taxon>Lamiales</taxon>
        <taxon>Orobanchaceae</taxon>
        <taxon>Pedicularideae</taxon>
        <taxon>Castillejinae</taxon>
        <taxon>Castilleja</taxon>
    </lineage>
</organism>
<sequence>MSMSNFSAFEALCAESFYGQKVALPLAPPPSNNPNKQDPPLKIDDLKKKVKDVNSFPSQPEDRAPRFAPELDGVYYFETIVPY</sequence>